<dbReference type="Gene3D" id="3.90.70.10">
    <property type="entry name" value="Cysteine proteinases"/>
    <property type="match status" value="1"/>
</dbReference>
<dbReference type="InterPro" id="IPR050185">
    <property type="entry name" value="Ub_carboxyl-term_hydrolase"/>
</dbReference>
<dbReference type="GO" id="GO:0016579">
    <property type="term" value="P:protein deubiquitination"/>
    <property type="evidence" value="ECO:0007669"/>
    <property type="project" value="InterPro"/>
</dbReference>
<name>A0A6C0ATH9_9ZZZZ</name>
<dbReference type="PANTHER" id="PTHR21646">
    <property type="entry name" value="UBIQUITIN CARBOXYL-TERMINAL HYDROLASE"/>
    <property type="match status" value="1"/>
</dbReference>
<feature type="domain" description="USP" evidence="1">
    <location>
        <begin position="14"/>
        <end position="350"/>
    </location>
</feature>
<dbReference type="AlphaFoldDB" id="A0A6C0ATH9"/>
<protein>
    <recommendedName>
        <fullName evidence="1">USP domain-containing protein</fullName>
    </recommendedName>
</protein>
<dbReference type="PROSITE" id="PS50235">
    <property type="entry name" value="USP_3"/>
    <property type="match status" value="1"/>
</dbReference>
<evidence type="ECO:0000313" key="2">
    <source>
        <dbReference type="EMBL" id="QHS83219.1"/>
    </source>
</evidence>
<dbReference type="CDD" id="cd02257">
    <property type="entry name" value="Peptidase_C19"/>
    <property type="match status" value="1"/>
</dbReference>
<evidence type="ECO:0000259" key="1">
    <source>
        <dbReference type="PROSITE" id="PS50235"/>
    </source>
</evidence>
<dbReference type="InterPro" id="IPR001394">
    <property type="entry name" value="Peptidase_C19_UCH"/>
</dbReference>
<proteinExistence type="predicted"/>
<accession>A0A6C0ATH9</accession>
<dbReference type="PROSITE" id="PS00973">
    <property type="entry name" value="USP_2"/>
    <property type="match status" value="1"/>
</dbReference>
<dbReference type="InterPro" id="IPR028889">
    <property type="entry name" value="USP"/>
</dbReference>
<dbReference type="PROSITE" id="PS00972">
    <property type="entry name" value="USP_1"/>
    <property type="match status" value="1"/>
</dbReference>
<dbReference type="InterPro" id="IPR018200">
    <property type="entry name" value="USP_CS"/>
</dbReference>
<sequence length="352" mass="41550">MDIENEKIFPKTIMGLQNMGNTCYINSCLQVLLRIPELNWLLEQDDFTERIKEDAIETIITKQWIELRDIMCCNEGIMRPNQFLHHMREMAKENPMYEMFSGIEQNDTPEFFTFVIECIHKSVSRKVVYRLQYDEPKTAFDKIKLSCLSMKKKVNEKDYSELVDLFYGIQVTKIVSEKNVVESVRPEMCFWISLPIVNYNNDPFDELHECIQWGLQPEKLEGENAWYNEKTKKKENVKLIKSYWCLPSILCINLNRFSLDGSTKLTNEVNFPINNLDMSPYVEGDNPEQYKYELFAVVNHMGGLNDGHYTVFIKHNNSKWYHINDERIQEVGNVLALTSSLAYCLFYRKKNE</sequence>
<dbReference type="EMBL" id="MN738750">
    <property type="protein sequence ID" value="QHS83219.1"/>
    <property type="molecule type" value="Genomic_DNA"/>
</dbReference>
<reference evidence="2" key="1">
    <citation type="journal article" date="2020" name="Nature">
        <title>Giant virus diversity and host interactions through global metagenomics.</title>
        <authorList>
            <person name="Schulz F."/>
            <person name="Roux S."/>
            <person name="Paez-Espino D."/>
            <person name="Jungbluth S."/>
            <person name="Walsh D.A."/>
            <person name="Denef V.J."/>
            <person name="McMahon K.D."/>
            <person name="Konstantinidis K.T."/>
            <person name="Eloe-Fadrosh E.A."/>
            <person name="Kyrpides N.C."/>
            <person name="Woyke T."/>
        </authorList>
    </citation>
    <scope>NUCLEOTIDE SEQUENCE</scope>
    <source>
        <strain evidence="2">GVMAG-S-ERX555943-30</strain>
    </source>
</reference>
<dbReference type="SUPFAM" id="SSF54001">
    <property type="entry name" value="Cysteine proteinases"/>
    <property type="match status" value="1"/>
</dbReference>
<dbReference type="Pfam" id="PF00443">
    <property type="entry name" value="UCH"/>
    <property type="match status" value="1"/>
</dbReference>
<organism evidence="2">
    <name type="scientific">viral metagenome</name>
    <dbReference type="NCBI Taxonomy" id="1070528"/>
    <lineage>
        <taxon>unclassified sequences</taxon>
        <taxon>metagenomes</taxon>
        <taxon>organismal metagenomes</taxon>
    </lineage>
</organism>
<dbReference type="GO" id="GO:0004843">
    <property type="term" value="F:cysteine-type deubiquitinase activity"/>
    <property type="evidence" value="ECO:0007669"/>
    <property type="project" value="InterPro"/>
</dbReference>
<dbReference type="InterPro" id="IPR038765">
    <property type="entry name" value="Papain-like_cys_pep_sf"/>
</dbReference>